<dbReference type="InterPro" id="IPR010982">
    <property type="entry name" value="Lambda_DNA-bd_dom_sf"/>
</dbReference>
<accession>A0ABY4H334</accession>
<reference evidence="2 3" key="1">
    <citation type="submission" date="2022-04" db="EMBL/GenBank/DDBJ databases">
        <title>Halobacillus sp. isolated from saltern.</title>
        <authorList>
            <person name="Won M."/>
            <person name="Lee C.-M."/>
            <person name="Woen H.-Y."/>
            <person name="Kwon S.-W."/>
        </authorList>
    </citation>
    <scope>NUCLEOTIDE SEQUENCE [LARGE SCALE GENOMIC DNA]</scope>
    <source>
        <strain evidence="2 3">SSTM10-2</strain>
    </source>
</reference>
<dbReference type="Proteomes" id="UP000831880">
    <property type="component" value="Chromosome"/>
</dbReference>
<dbReference type="InterPro" id="IPR001387">
    <property type="entry name" value="Cro/C1-type_HTH"/>
</dbReference>
<evidence type="ECO:0000313" key="3">
    <source>
        <dbReference type="Proteomes" id="UP000831880"/>
    </source>
</evidence>
<dbReference type="EMBL" id="CP095074">
    <property type="protein sequence ID" value="UOQ93382.1"/>
    <property type="molecule type" value="Genomic_DNA"/>
</dbReference>
<dbReference type="SMART" id="SM00530">
    <property type="entry name" value="HTH_XRE"/>
    <property type="match status" value="1"/>
</dbReference>
<keyword evidence="3" id="KW-1185">Reference proteome</keyword>
<evidence type="ECO:0000259" key="1">
    <source>
        <dbReference type="PROSITE" id="PS50943"/>
    </source>
</evidence>
<proteinExistence type="predicted"/>
<name>A0ABY4H334_9BACI</name>
<dbReference type="SUPFAM" id="SSF47413">
    <property type="entry name" value="lambda repressor-like DNA-binding domains"/>
    <property type="match status" value="1"/>
</dbReference>
<feature type="domain" description="HTH cro/C1-type" evidence="1">
    <location>
        <begin position="20"/>
        <end position="62"/>
    </location>
</feature>
<sequence>MDKKKIGQGLQKLRGETPRQEVAYHLGIALSTLRMYENGERIPRDEIKLNIANYYGVSVEELFFAHQ</sequence>
<dbReference type="RefSeq" id="WP_244752982.1">
    <property type="nucleotide sequence ID" value="NZ_CP095074.1"/>
</dbReference>
<dbReference type="CDD" id="cd00093">
    <property type="entry name" value="HTH_XRE"/>
    <property type="match status" value="1"/>
</dbReference>
<dbReference type="PROSITE" id="PS50943">
    <property type="entry name" value="HTH_CROC1"/>
    <property type="match status" value="1"/>
</dbReference>
<dbReference type="Pfam" id="PF01381">
    <property type="entry name" value="HTH_3"/>
    <property type="match status" value="1"/>
</dbReference>
<gene>
    <name evidence="2" type="ORF">MUO14_23930</name>
</gene>
<evidence type="ECO:0000313" key="2">
    <source>
        <dbReference type="EMBL" id="UOQ93382.1"/>
    </source>
</evidence>
<protein>
    <submittedName>
        <fullName evidence="2">Helix-turn-helix transcriptional regulator</fullName>
    </submittedName>
</protein>
<organism evidence="2 3">
    <name type="scientific">Halobacillus shinanisalinarum</name>
    <dbReference type="NCBI Taxonomy" id="2932258"/>
    <lineage>
        <taxon>Bacteria</taxon>
        <taxon>Bacillati</taxon>
        <taxon>Bacillota</taxon>
        <taxon>Bacilli</taxon>
        <taxon>Bacillales</taxon>
        <taxon>Bacillaceae</taxon>
        <taxon>Halobacillus</taxon>
    </lineage>
</organism>
<dbReference type="Gene3D" id="1.10.260.40">
    <property type="entry name" value="lambda repressor-like DNA-binding domains"/>
    <property type="match status" value="1"/>
</dbReference>